<dbReference type="GO" id="GO:0000439">
    <property type="term" value="C:transcription factor TFIIH core complex"/>
    <property type="evidence" value="ECO:0007669"/>
    <property type="project" value="InterPro"/>
</dbReference>
<name>A0A2V3IRG1_9FLOR</name>
<keyword evidence="3 8" id="KW-0227">DNA damage</keyword>
<proteinExistence type="inferred from homology"/>
<evidence type="ECO:0000256" key="7">
    <source>
        <dbReference type="ARBA" id="ARBA00023242"/>
    </source>
</evidence>
<feature type="domain" description="Transcription factor Tfb2 C-terminal" evidence="9">
    <location>
        <begin position="393"/>
        <end position="458"/>
    </location>
</feature>
<dbReference type="GO" id="GO:0003690">
    <property type="term" value="F:double-stranded DNA binding"/>
    <property type="evidence" value="ECO:0007669"/>
    <property type="project" value="TreeGrafter"/>
</dbReference>
<comment type="function">
    <text evidence="8">Component of the general transcription and DNA repair factor IIH (TFIIH) core complex which is involved in general and transcription-coupled nucleotide excision repair (NER) of damaged DNA.</text>
</comment>
<keyword evidence="6 8" id="KW-0234">DNA repair</keyword>
<comment type="similarity">
    <text evidence="2 8">Belongs to the TFB2 family.</text>
</comment>
<keyword evidence="11" id="KW-1185">Reference proteome</keyword>
<dbReference type="Pfam" id="PF03849">
    <property type="entry name" value="Tfb2"/>
    <property type="match status" value="1"/>
</dbReference>
<keyword evidence="7 8" id="KW-0539">Nucleus</keyword>
<organism evidence="10 11">
    <name type="scientific">Gracilariopsis chorda</name>
    <dbReference type="NCBI Taxonomy" id="448386"/>
    <lineage>
        <taxon>Eukaryota</taxon>
        <taxon>Rhodophyta</taxon>
        <taxon>Florideophyceae</taxon>
        <taxon>Rhodymeniophycidae</taxon>
        <taxon>Gracilariales</taxon>
        <taxon>Gracilariaceae</taxon>
        <taxon>Gracilariopsis</taxon>
    </lineage>
</organism>
<evidence type="ECO:0000256" key="2">
    <source>
        <dbReference type="ARBA" id="ARBA00007132"/>
    </source>
</evidence>
<dbReference type="PANTHER" id="PTHR13152:SF0">
    <property type="entry name" value="GENERAL TRANSCRIPTION FACTOR IIH SUBUNIT 4"/>
    <property type="match status" value="1"/>
</dbReference>
<evidence type="ECO:0000313" key="11">
    <source>
        <dbReference type="Proteomes" id="UP000247409"/>
    </source>
</evidence>
<dbReference type="OrthoDB" id="364513at2759"/>
<evidence type="ECO:0000259" key="9">
    <source>
        <dbReference type="Pfam" id="PF18307"/>
    </source>
</evidence>
<dbReference type="AlphaFoldDB" id="A0A2V3IRG1"/>
<evidence type="ECO:0000256" key="1">
    <source>
        <dbReference type="ARBA" id="ARBA00004123"/>
    </source>
</evidence>
<dbReference type="EMBL" id="NBIV01000083">
    <property type="protein sequence ID" value="PXF44711.1"/>
    <property type="molecule type" value="Genomic_DNA"/>
</dbReference>
<dbReference type="Pfam" id="PF18307">
    <property type="entry name" value="Tfb2_C"/>
    <property type="match status" value="1"/>
</dbReference>
<dbReference type="Gene3D" id="3.30.70.2610">
    <property type="match status" value="1"/>
</dbReference>
<dbReference type="GO" id="GO:0005675">
    <property type="term" value="C:transcription factor TFIIH holo complex"/>
    <property type="evidence" value="ECO:0007669"/>
    <property type="project" value="TreeGrafter"/>
</dbReference>
<reference evidence="10 11" key="1">
    <citation type="journal article" date="2018" name="Mol. Biol. Evol.">
        <title>Analysis of the draft genome of the red seaweed Gracilariopsis chorda provides insights into genome size evolution in Rhodophyta.</title>
        <authorList>
            <person name="Lee J."/>
            <person name="Yang E.C."/>
            <person name="Graf L."/>
            <person name="Yang J.H."/>
            <person name="Qiu H."/>
            <person name="Zel Zion U."/>
            <person name="Chan C.X."/>
            <person name="Stephens T.G."/>
            <person name="Weber A.P.M."/>
            <person name="Boo G.H."/>
            <person name="Boo S.M."/>
            <person name="Kim K.M."/>
            <person name="Shin Y."/>
            <person name="Jung M."/>
            <person name="Lee S.J."/>
            <person name="Yim H.S."/>
            <person name="Lee J.H."/>
            <person name="Bhattacharya D."/>
            <person name="Yoon H.S."/>
        </authorList>
    </citation>
    <scope>NUCLEOTIDE SEQUENCE [LARGE SCALE GENOMIC DNA]</scope>
    <source>
        <strain evidence="10 11">SKKU-2015</strain>
        <tissue evidence="10">Whole body</tissue>
    </source>
</reference>
<dbReference type="Proteomes" id="UP000247409">
    <property type="component" value="Unassembled WGS sequence"/>
</dbReference>
<evidence type="ECO:0000256" key="6">
    <source>
        <dbReference type="ARBA" id="ARBA00023204"/>
    </source>
</evidence>
<dbReference type="InterPro" id="IPR004598">
    <property type="entry name" value="TFIIH_p52/Tfb2"/>
</dbReference>
<evidence type="ECO:0000313" key="10">
    <source>
        <dbReference type="EMBL" id="PXF44711.1"/>
    </source>
</evidence>
<gene>
    <name evidence="10" type="ORF">BWQ96_05568</name>
</gene>
<accession>A0A2V3IRG1</accession>
<evidence type="ECO:0000256" key="3">
    <source>
        <dbReference type="ARBA" id="ARBA00022763"/>
    </source>
</evidence>
<dbReference type="InterPro" id="IPR040662">
    <property type="entry name" value="Tfb2_C"/>
</dbReference>
<comment type="caution">
    <text evidence="10">The sequence shown here is derived from an EMBL/GenBank/DDBJ whole genome shotgun (WGS) entry which is preliminary data.</text>
</comment>
<dbReference type="GO" id="GO:0006289">
    <property type="term" value="P:nucleotide-excision repair"/>
    <property type="evidence" value="ECO:0007669"/>
    <property type="project" value="InterPro"/>
</dbReference>
<evidence type="ECO:0000256" key="4">
    <source>
        <dbReference type="ARBA" id="ARBA00023015"/>
    </source>
</evidence>
<keyword evidence="5 8" id="KW-0804">Transcription</keyword>
<evidence type="ECO:0000256" key="8">
    <source>
        <dbReference type="RuleBase" id="RU364024"/>
    </source>
</evidence>
<protein>
    <recommendedName>
        <fullName evidence="8">General transcription factor IIH subunit 4</fullName>
    </recommendedName>
</protein>
<dbReference type="GO" id="GO:0001671">
    <property type="term" value="F:ATPase activator activity"/>
    <property type="evidence" value="ECO:0007669"/>
    <property type="project" value="InterPro"/>
</dbReference>
<evidence type="ECO:0000256" key="5">
    <source>
        <dbReference type="ARBA" id="ARBA00023163"/>
    </source>
</evidence>
<dbReference type="STRING" id="448386.A0A2V3IRG1"/>
<dbReference type="PANTHER" id="PTHR13152">
    <property type="entry name" value="TFIIH, POLYPEPTIDE 4"/>
    <property type="match status" value="1"/>
</dbReference>
<keyword evidence="4 8" id="KW-0805">Transcription regulation</keyword>
<sequence>MPSYLRSQSVPLSATIFTDITHWSATNPQLLDALYQSPYAVQSVFRSLPPLARLYVTRLLYLPENESTPTLEAFRKSLRRRQRALDRHDAAIRALRELRVFTTSPSGLNASLHDPSKIVLHPTFARELRRSVSNSIPSVFGGGSGSSDPKDLDSFAADRLESILNFLVESTNHNSIPSGIIDALVHIGVLEQRREGLTITSAGFHFLLKDTSAQLWILLRSVLSSMFPADVEALTLVFQLGVSTAGRFYDISNLSATQQELIRELHHLGIVILNKNTFQVTVVGVRLLANATRSSAGPSDGMTLTKSAGEIQVFVETNFRVYAYTTSVFQINLLALFTHMRYRLPSMVVGHLTRDAVRKALMNGITADQIIGYLNAHAHPRMKKGTIPANVSDEIRLWEAEQDRVQTKPGVLLSDFSHGFESVLSYARDLNAVLWSAPEREMLVVSKNTFDQVKRFIRDSGIQ</sequence>
<comment type="subcellular location">
    <subcellularLocation>
        <location evidence="1 8">Nucleus</location>
    </subcellularLocation>
</comment>